<evidence type="ECO:0000313" key="6">
    <source>
        <dbReference type="Proteomes" id="UP000038487"/>
    </source>
</evidence>
<gene>
    <name evidence="5" type="ORF">ERS075527_05121</name>
</gene>
<dbReference type="Proteomes" id="UP000038487">
    <property type="component" value="Unassembled WGS sequence"/>
</dbReference>
<name>A0AB33T8R6_9MYCO</name>
<comment type="caution">
    <text evidence="5">The sequence shown here is derived from an EMBL/GenBank/DDBJ whole genome shotgun (WGS) entry which is preliminary data.</text>
</comment>
<keyword evidence="3" id="KW-0378">Hydrolase</keyword>
<dbReference type="RefSeq" id="WP_078345224.1">
    <property type="nucleotide sequence ID" value="NZ_CSUW01000016.1"/>
</dbReference>
<reference evidence="5 6" key="1">
    <citation type="submission" date="2015-03" db="EMBL/GenBank/DDBJ databases">
        <authorList>
            <consortium name="Pathogen Informatics"/>
            <person name="Murphy D."/>
        </authorList>
    </citation>
    <scope>NUCLEOTIDE SEQUENCE [LARGE SCALE GENOMIC DNA]</scope>
    <source>
        <strain evidence="5 6">PAP036</strain>
    </source>
</reference>
<keyword evidence="2 5" id="KW-0645">Protease</keyword>
<evidence type="ECO:0000259" key="4">
    <source>
        <dbReference type="Pfam" id="PF04586"/>
    </source>
</evidence>
<organism evidence="5 6">
    <name type="scientific">Mycobacteroides abscessus</name>
    <dbReference type="NCBI Taxonomy" id="36809"/>
    <lineage>
        <taxon>Bacteria</taxon>
        <taxon>Bacillati</taxon>
        <taxon>Actinomycetota</taxon>
        <taxon>Actinomycetes</taxon>
        <taxon>Mycobacteriales</taxon>
        <taxon>Mycobacteriaceae</taxon>
        <taxon>Mycobacteroides</taxon>
    </lineage>
</organism>
<protein>
    <submittedName>
        <fullName evidence="5">Phage prohead protease, HK97 family</fullName>
    </submittedName>
</protein>
<sequence length="294" mass="32316">MTTNTIRADRDNRKDVWEHRRTSSFEVREDSDTITLTGYASTFEPYEMYGGPDAGGWIEQLDKAAFTNTLREKPDLHLLINHEGMPLARTKSDTLQLGVDRHGLKVTAQLDRSDPDVQRLEPKMRRKDMDEMSFAFRVKGQKWECTEEFPEDNYALRTITEVSLHKGDVSVVNFGANPTTSAELKSVDQALAFLADCDPGALAEIRSDGDLLRRARAVLNSLGSIDKVAALQAAQGNARAAADAASAAAQVLQSRSENDAPKGMSLREAMARQGFASEDGSVLSLNDALAVIDR</sequence>
<dbReference type="EMBL" id="CSUW01000016">
    <property type="protein sequence ID" value="CPT67231.1"/>
    <property type="molecule type" value="Genomic_DNA"/>
</dbReference>
<dbReference type="AlphaFoldDB" id="A0AB33T8R6"/>
<dbReference type="GO" id="GO:0006508">
    <property type="term" value="P:proteolysis"/>
    <property type="evidence" value="ECO:0007669"/>
    <property type="project" value="UniProtKB-KW"/>
</dbReference>
<dbReference type="Pfam" id="PF04586">
    <property type="entry name" value="Peptidase_S78"/>
    <property type="match status" value="1"/>
</dbReference>
<evidence type="ECO:0000256" key="1">
    <source>
        <dbReference type="ARBA" id="ARBA00022612"/>
    </source>
</evidence>
<dbReference type="GO" id="GO:0008233">
    <property type="term" value="F:peptidase activity"/>
    <property type="evidence" value="ECO:0007669"/>
    <property type="project" value="UniProtKB-KW"/>
</dbReference>
<dbReference type="InterPro" id="IPR006433">
    <property type="entry name" value="Prohead_protease"/>
</dbReference>
<dbReference type="NCBIfam" id="TIGR01543">
    <property type="entry name" value="proheadase_HK97"/>
    <property type="match status" value="1"/>
</dbReference>
<evidence type="ECO:0000256" key="3">
    <source>
        <dbReference type="ARBA" id="ARBA00022801"/>
    </source>
</evidence>
<proteinExistence type="predicted"/>
<evidence type="ECO:0000313" key="5">
    <source>
        <dbReference type="EMBL" id="CPT67231.1"/>
    </source>
</evidence>
<keyword evidence="1" id="KW-1188">Viral release from host cell</keyword>
<accession>A0AB33T8R6</accession>
<evidence type="ECO:0000256" key="2">
    <source>
        <dbReference type="ARBA" id="ARBA00022670"/>
    </source>
</evidence>
<feature type="domain" description="Prohead serine protease" evidence="4">
    <location>
        <begin position="25"/>
        <end position="186"/>
    </location>
</feature>
<dbReference type="InterPro" id="IPR054613">
    <property type="entry name" value="Peptidase_S78_dom"/>
</dbReference>